<evidence type="ECO:0000256" key="2">
    <source>
        <dbReference type="ARBA" id="ARBA00023002"/>
    </source>
</evidence>
<dbReference type="Pfam" id="PF02525">
    <property type="entry name" value="Flavodoxin_2"/>
    <property type="match status" value="1"/>
</dbReference>
<comment type="caution">
    <text evidence="4">The sequence shown here is derived from an EMBL/GenBank/DDBJ whole genome shotgun (WGS) entry which is preliminary data.</text>
</comment>
<proteinExistence type="inferred from homology"/>
<dbReference type="InterPro" id="IPR003680">
    <property type="entry name" value="Flavodoxin_fold"/>
</dbReference>
<name>A0ABR2GQ06_9EUKA</name>
<keyword evidence="5" id="KW-1185">Reference proteome</keyword>
<organism evidence="4 5">
    <name type="scientific">Tritrichomonas musculus</name>
    <dbReference type="NCBI Taxonomy" id="1915356"/>
    <lineage>
        <taxon>Eukaryota</taxon>
        <taxon>Metamonada</taxon>
        <taxon>Parabasalia</taxon>
        <taxon>Tritrichomonadida</taxon>
        <taxon>Tritrichomonadidae</taxon>
        <taxon>Tritrichomonas</taxon>
    </lineage>
</organism>
<evidence type="ECO:0000313" key="5">
    <source>
        <dbReference type="Proteomes" id="UP001470230"/>
    </source>
</evidence>
<comment type="similarity">
    <text evidence="1">Belongs to the NAD(P)H dehydrogenase (quinone) family.</text>
</comment>
<dbReference type="InterPro" id="IPR051545">
    <property type="entry name" value="NAD(P)H_dehydrogenase_qn"/>
</dbReference>
<dbReference type="Proteomes" id="UP001470230">
    <property type="component" value="Unassembled WGS sequence"/>
</dbReference>
<dbReference type="EMBL" id="JAPFFF010000071">
    <property type="protein sequence ID" value="KAK8836018.1"/>
    <property type="molecule type" value="Genomic_DNA"/>
</dbReference>
<dbReference type="PANTHER" id="PTHR10204">
    <property type="entry name" value="NAD P H OXIDOREDUCTASE-RELATED"/>
    <property type="match status" value="1"/>
</dbReference>
<sequence>MKVLILIAEGNFDGKSNAYTLAYAAENALTQEGNEVRVVDLCKKGFNETASFKDLNQHDNSNFNFLYASADSQNLGCNIQEQQENIKWCTHIIVCGPIWWHGLPSSFYCYFERVFTLGFGYTLEYRLDKGYFKDKKVMIAVTTGAQISFYTRGGYFPLEATLYPITAGHFGYCGFQIMRSQGFHFVKHALSDEIIEKWKKAIVNLDNRPILELLPPGEGPSNIERFAQLPDYTLDDAIAAKK</sequence>
<gene>
    <name evidence="4" type="ORF">M9Y10_040217</name>
</gene>
<dbReference type="SUPFAM" id="SSF52218">
    <property type="entry name" value="Flavoproteins"/>
    <property type="match status" value="1"/>
</dbReference>
<dbReference type="PANTHER" id="PTHR10204:SF34">
    <property type="entry name" value="NAD(P)H DEHYDROGENASE [QUINONE] 1 ISOFORM 1"/>
    <property type="match status" value="1"/>
</dbReference>
<accession>A0ABR2GQ06</accession>
<reference evidence="4 5" key="1">
    <citation type="submission" date="2024-04" db="EMBL/GenBank/DDBJ databases">
        <title>Tritrichomonas musculus Genome.</title>
        <authorList>
            <person name="Alves-Ferreira E."/>
            <person name="Grigg M."/>
            <person name="Lorenzi H."/>
            <person name="Galac M."/>
        </authorList>
    </citation>
    <scope>NUCLEOTIDE SEQUENCE [LARGE SCALE GENOMIC DNA]</scope>
    <source>
        <strain evidence="4 5">EAF2021</strain>
    </source>
</reference>
<protein>
    <submittedName>
        <fullName evidence="4">NAD(P)H dehydrogenase (Quinone) activity protein</fullName>
    </submittedName>
</protein>
<evidence type="ECO:0000259" key="3">
    <source>
        <dbReference type="Pfam" id="PF02525"/>
    </source>
</evidence>
<keyword evidence="2" id="KW-0560">Oxidoreductase</keyword>
<evidence type="ECO:0000313" key="4">
    <source>
        <dbReference type="EMBL" id="KAK8836018.1"/>
    </source>
</evidence>
<dbReference type="InterPro" id="IPR029039">
    <property type="entry name" value="Flavoprotein-like_sf"/>
</dbReference>
<feature type="domain" description="Flavodoxin-like fold" evidence="3">
    <location>
        <begin position="1"/>
        <end position="201"/>
    </location>
</feature>
<dbReference type="Gene3D" id="3.40.50.360">
    <property type="match status" value="1"/>
</dbReference>
<evidence type="ECO:0000256" key="1">
    <source>
        <dbReference type="ARBA" id="ARBA00006252"/>
    </source>
</evidence>